<name>A0A7W5V466_9ACTN</name>
<dbReference type="RefSeq" id="WP_183645393.1">
    <property type="nucleotide sequence ID" value="NZ_JACIBV010000001.1"/>
</dbReference>
<dbReference type="PANTHER" id="PTHR44591:SF18">
    <property type="entry name" value="REGULATORY PROTEIN"/>
    <property type="match status" value="1"/>
</dbReference>
<sequence>MPVNVVVVDDDPGFRRIARALLAARGLRVVAESPDGASAIAAVREHRPDGVLLDLHLPGEDGLSVARALTREGQSLRIVLTSTDSWTWSEEELASAGILRFVAKDRLFDTDLIALFSPTA</sequence>
<dbReference type="GO" id="GO:0000160">
    <property type="term" value="P:phosphorelay signal transduction system"/>
    <property type="evidence" value="ECO:0007669"/>
    <property type="project" value="InterPro"/>
</dbReference>
<keyword evidence="1 2" id="KW-0597">Phosphoprotein</keyword>
<dbReference type="InterPro" id="IPR001789">
    <property type="entry name" value="Sig_transdc_resp-reg_receiver"/>
</dbReference>
<keyword evidence="5" id="KW-1185">Reference proteome</keyword>
<dbReference type="InterPro" id="IPR011006">
    <property type="entry name" value="CheY-like_superfamily"/>
</dbReference>
<evidence type="ECO:0000313" key="5">
    <source>
        <dbReference type="Proteomes" id="UP000579945"/>
    </source>
</evidence>
<protein>
    <submittedName>
        <fullName evidence="4">Two-component system nitrate/nitrite response regulator NarL</fullName>
    </submittedName>
</protein>
<comment type="caution">
    <text evidence="4">The sequence shown here is derived from an EMBL/GenBank/DDBJ whole genome shotgun (WGS) entry which is preliminary data.</text>
</comment>
<dbReference type="Gene3D" id="3.40.50.2300">
    <property type="match status" value="1"/>
</dbReference>
<feature type="domain" description="Response regulatory" evidence="3">
    <location>
        <begin position="4"/>
        <end position="119"/>
    </location>
</feature>
<dbReference type="PROSITE" id="PS50110">
    <property type="entry name" value="RESPONSE_REGULATORY"/>
    <property type="match status" value="1"/>
</dbReference>
<dbReference type="GeneID" id="95388250"/>
<reference evidence="4 5" key="1">
    <citation type="submission" date="2020-08" db="EMBL/GenBank/DDBJ databases">
        <title>Sequencing the genomes of 1000 actinobacteria strains.</title>
        <authorList>
            <person name="Klenk H.-P."/>
        </authorList>
    </citation>
    <scope>NUCLEOTIDE SEQUENCE [LARGE SCALE GENOMIC DNA]</scope>
    <source>
        <strain evidence="4 5">DSM 44320</strain>
    </source>
</reference>
<organism evidence="4 5">
    <name type="scientific">Nonomuraea dietziae</name>
    <dbReference type="NCBI Taxonomy" id="65515"/>
    <lineage>
        <taxon>Bacteria</taxon>
        <taxon>Bacillati</taxon>
        <taxon>Actinomycetota</taxon>
        <taxon>Actinomycetes</taxon>
        <taxon>Streptosporangiales</taxon>
        <taxon>Streptosporangiaceae</taxon>
        <taxon>Nonomuraea</taxon>
    </lineage>
</organism>
<dbReference type="SMART" id="SM00448">
    <property type="entry name" value="REC"/>
    <property type="match status" value="1"/>
</dbReference>
<evidence type="ECO:0000256" key="2">
    <source>
        <dbReference type="PROSITE-ProRule" id="PRU00169"/>
    </source>
</evidence>
<feature type="modified residue" description="4-aspartylphosphate" evidence="2">
    <location>
        <position position="54"/>
    </location>
</feature>
<dbReference type="EMBL" id="JACIBV010000001">
    <property type="protein sequence ID" value="MBB3725848.1"/>
    <property type="molecule type" value="Genomic_DNA"/>
</dbReference>
<dbReference type="InterPro" id="IPR050595">
    <property type="entry name" value="Bact_response_regulator"/>
</dbReference>
<proteinExistence type="predicted"/>
<evidence type="ECO:0000256" key="1">
    <source>
        <dbReference type="ARBA" id="ARBA00022553"/>
    </source>
</evidence>
<dbReference type="Pfam" id="PF00072">
    <property type="entry name" value="Response_reg"/>
    <property type="match status" value="1"/>
</dbReference>
<evidence type="ECO:0000313" key="4">
    <source>
        <dbReference type="EMBL" id="MBB3725848.1"/>
    </source>
</evidence>
<dbReference type="Proteomes" id="UP000579945">
    <property type="component" value="Unassembled WGS sequence"/>
</dbReference>
<evidence type="ECO:0000259" key="3">
    <source>
        <dbReference type="PROSITE" id="PS50110"/>
    </source>
</evidence>
<gene>
    <name evidence="4" type="ORF">FHR33_001708</name>
</gene>
<dbReference type="SUPFAM" id="SSF52172">
    <property type="entry name" value="CheY-like"/>
    <property type="match status" value="1"/>
</dbReference>
<accession>A0A7W5V466</accession>
<dbReference type="PANTHER" id="PTHR44591">
    <property type="entry name" value="STRESS RESPONSE REGULATOR PROTEIN 1"/>
    <property type="match status" value="1"/>
</dbReference>
<dbReference type="AlphaFoldDB" id="A0A7W5V466"/>